<comment type="subcellular location">
    <subcellularLocation>
        <location evidence="1">Membrane</location>
        <topology evidence="1">Multi-pass membrane protein</topology>
    </subcellularLocation>
</comment>
<reference evidence="9" key="2">
    <citation type="submission" date="2023-05" db="EMBL/GenBank/DDBJ databases">
        <authorList>
            <consortium name="Lawrence Berkeley National Laboratory"/>
            <person name="Steindorff A."/>
            <person name="Hensen N."/>
            <person name="Bonometti L."/>
            <person name="Westerberg I."/>
            <person name="Brannstrom I.O."/>
            <person name="Guillou S."/>
            <person name="Cros-Aarteil S."/>
            <person name="Calhoun S."/>
            <person name="Haridas S."/>
            <person name="Kuo A."/>
            <person name="Mondo S."/>
            <person name="Pangilinan J."/>
            <person name="Riley R."/>
            <person name="Labutti K."/>
            <person name="Andreopoulos B."/>
            <person name="Lipzen A."/>
            <person name="Chen C."/>
            <person name="Yanf M."/>
            <person name="Daum C."/>
            <person name="Ng V."/>
            <person name="Clum A."/>
            <person name="Ohm R."/>
            <person name="Martin F."/>
            <person name="Silar P."/>
            <person name="Natvig D."/>
            <person name="Lalanne C."/>
            <person name="Gautier V."/>
            <person name="Ament-Velasquez S.L."/>
            <person name="Kruys A."/>
            <person name="Hutchinson M.I."/>
            <person name="Powell A.J."/>
            <person name="Barry K."/>
            <person name="Miller A.N."/>
            <person name="Grigoriev I.V."/>
            <person name="Debuchy R."/>
            <person name="Gladieux P."/>
            <person name="Thoren M.H."/>
            <person name="Johannesson H."/>
        </authorList>
    </citation>
    <scope>NUCLEOTIDE SEQUENCE</scope>
    <source>
        <strain evidence="9">CBS 532.94</strain>
    </source>
</reference>
<dbReference type="EMBL" id="MU860111">
    <property type="protein sequence ID" value="KAK4238063.1"/>
    <property type="molecule type" value="Genomic_DNA"/>
</dbReference>
<keyword evidence="6 8" id="KW-0472">Membrane</keyword>
<evidence type="ECO:0000256" key="3">
    <source>
        <dbReference type="ARBA" id="ARBA00022692"/>
    </source>
</evidence>
<dbReference type="PANTHER" id="PTHR31064">
    <property type="entry name" value="POTASSIUM TRANSPORT PROTEIN DDB_G0292412-RELATED"/>
    <property type="match status" value="1"/>
</dbReference>
<feature type="transmembrane region" description="Helical" evidence="8">
    <location>
        <begin position="37"/>
        <end position="59"/>
    </location>
</feature>
<evidence type="ECO:0000256" key="8">
    <source>
        <dbReference type="SAM" id="Phobius"/>
    </source>
</evidence>
<feature type="compositionally biased region" description="Polar residues" evidence="7">
    <location>
        <begin position="547"/>
        <end position="559"/>
    </location>
</feature>
<gene>
    <name evidence="9" type="ORF">C8A03DRAFT_15453</name>
</gene>
<feature type="region of interest" description="Disordered" evidence="7">
    <location>
        <begin position="173"/>
        <end position="197"/>
    </location>
</feature>
<dbReference type="InterPro" id="IPR003445">
    <property type="entry name" value="Cat_transpt"/>
</dbReference>
<feature type="transmembrane region" description="Helical" evidence="8">
    <location>
        <begin position="486"/>
        <end position="511"/>
    </location>
</feature>
<organism evidence="9 10">
    <name type="scientific">Achaetomium macrosporum</name>
    <dbReference type="NCBI Taxonomy" id="79813"/>
    <lineage>
        <taxon>Eukaryota</taxon>
        <taxon>Fungi</taxon>
        <taxon>Dikarya</taxon>
        <taxon>Ascomycota</taxon>
        <taxon>Pezizomycotina</taxon>
        <taxon>Sordariomycetes</taxon>
        <taxon>Sordariomycetidae</taxon>
        <taxon>Sordariales</taxon>
        <taxon>Chaetomiaceae</taxon>
        <taxon>Achaetomium</taxon>
    </lineage>
</organism>
<feature type="region of interest" description="Disordered" evidence="7">
    <location>
        <begin position="241"/>
        <end position="260"/>
    </location>
</feature>
<dbReference type="PANTHER" id="PTHR31064:SF37">
    <property type="entry name" value="TRANSPORTER, PUTATIVE (EUROFUNG)-RELATED"/>
    <property type="match status" value="1"/>
</dbReference>
<dbReference type="GO" id="GO:0005886">
    <property type="term" value="C:plasma membrane"/>
    <property type="evidence" value="ECO:0007669"/>
    <property type="project" value="TreeGrafter"/>
</dbReference>
<evidence type="ECO:0000256" key="1">
    <source>
        <dbReference type="ARBA" id="ARBA00004141"/>
    </source>
</evidence>
<feature type="transmembrane region" description="Helical" evidence="8">
    <location>
        <begin position="302"/>
        <end position="328"/>
    </location>
</feature>
<feature type="region of interest" description="Disordered" evidence="7">
    <location>
        <begin position="652"/>
        <end position="691"/>
    </location>
</feature>
<name>A0AAN7C9V2_9PEZI</name>
<reference evidence="9" key="1">
    <citation type="journal article" date="2023" name="Mol. Phylogenet. Evol.">
        <title>Genome-scale phylogeny and comparative genomics of the fungal order Sordariales.</title>
        <authorList>
            <person name="Hensen N."/>
            <person name="Bonometti L."/>
            <person name="Westerberg I."/>
            <person name="Brannstrom I.O."/>
            <person name="Guillou S."/>
            <person name="Cros-Aarteil S."/>
            <person name="Calhoun S."/>
            <person name="Haridas S."/>
            <person name="Kuo A."/>
            <person name="Mondo S."/>
            <person name="Pangilinan J."/>
            <person name="Riley R."/>
            <person name="LaButti K."/>
            <person name="Andreopoulos B."/>
            <person name="Lipzen A."/>
            <person name="Chen C."/>
            <person name="Yan M."/>
            <person name="Daum C."/>
            <person name="Ng V."/>
            <person name="Clum A."/>
            <person name="Steindorff A."/>
            <person name="Ohm R.A."/>
            <person name="Martin F."/>
            <person name="Silar P."/>
            <person name="Natvig D.O."/>
            <person name="Lalanne C."/>
            <person name="Gautier V."/>
            <person name="Ament-Velasquez S.L."/>
            <person name="Kruys A."/>
            <person name="Hutchinson M.I."/>
            <person name="Powell A.J."/>
            <person name="Barry K."/>
            <person name="Miller A.N."/>
            <person name="Grigoriev I.V."/>
            <person name="Debuchy R."/>
            <person name="Gladieux P."/>
            <person name="Hiltunen Thoren M."/>
            <person name="Johannesson H."/>
        </authorList>
    </citation>
    <scope>NUCLEOTIDE SEQUENCE</scope>
    <source>
        <strain evidence="9">CBS 532.94</strain>
    </source>
</reference>
<evidence type="ECO:0000256" key="7">
    <source>
        <dbReference type="SAM" id="MobiDB-lite"/>
    </source>
</evidence>
<feature type="compositionally biased region" description="Low complexity" evidence="7">
    <location>
        <begin position="668"/>
        <end position="678"/>
    </location>
</feature>
<protein>
    <submittedName>
        <fullName evidence="9">Cation transport protein-domain-containing protein</fullName>
    </submittedName>
</protein>
<evidence type="ECO:0000256" key="5">
    <source>
        <dbReference type="ARBA" id="ARBA00023065"/>
    </source>
</evidence>
<dbReference type="GO" id="GO:1990573">
    <property type="term" value="P:potassium ion import across plasma membrane"/>
    <property type="evidence" value="ECO:0007669"/>
    <property type="project" value="TreeGrafter"/>
</dbReference>
<evidence type="ECO:0000256" key="6">
    <source>
        <dbReference type="ARBA" id="ARBA00023136"/>
    </source>
</evidence>
<feature type="compositionally biased region" description="Polar residues" evidence="7">
    <location>
        <begin position="245"/>
        <end position="260"/>
    </location>
</feature>
<evidence type="ECO:0000256" key="4">
    <source>
        <dbReference type="ARBA" id="ARBA00022989"/>
    </source>
</evidence>
<feature type="transmembrane region" description="Helical" evidence="8">
    <location>
        <begin position="340"/>
        <end position="361"/>
    </location>
</feature>
<proteinExistence type="predicted"/>
<dbReference type="GO" id="GO:0140107">
    <property type="term" value="F:high-affinity potassium ion transmembrane transporter activity"/>
    <property type="evidence" value="ECO:0007669"/>
    <property type="project" value="TreeGrafter"/>
</dbReference>
<feature type="compositionally biased region" description="Polar residues" evidence="7">
    <location>
        <begin position="575"/>
        <end position="602"/>
    </location>
</feature>
<evidence type="ECO:0000313" key="10">
    <source>
        <dbReference type="Proteomes" id="UP001303760"/>
    </source>
</evidence>
<keyword evidence="5" id="KW-0406">Ion transport</keyword>
<dbReference type="AlphaFoldDB" id="A0AAN7C9V2"/>
<evidence type="ECO:0000313" key="9">
    <source>
        <dbReference type="EMBL" id="KAK4238063.1"/>
    </source>
</evidence>
<feature type="transmembrane region" description="Helical" evidence="8">
    <location>
        <begin position="373"/>
        <end position="401"/>
    </location>
</feature>
<feature type="transmembrane region" description="Helical" evidence="8">
    <location>
        <begin position="444"/>
        <end position="465"/>
    </location>
</feature>
<keyword evidence="10" id="KW-1185">Reference proteome</keyword>
<sequence length="839" mass="92113">MKWIDTIHKRIDDFGERHSEGRLAEWARKIRPYLPPINFITVHYAYFILSCLFFALVFWGTGSPSSLQISFLDSLYLSMSALTSTGMNTVNVSQMSTGQQVVLFLAMLLGHPVLISLWTVLFRRHVFEKRFRAIVKAERERRLRSSAASRSSLGLSSGISELLALARLRSRTKARSDDQLPGVGTRIHEPPPQPRLIARATAPPQILTDDRDVEAGLAPIQEGRPLPQTPGQKSTRSIAFAEPPRSQTDQNAGNTNNNRESIAVRNFLEEKRKHVGRNGEFFNLTLKEREYLGGVEYRAVEVLVVTVGMYFVLWQVLGAVALGAWIAVHAPEIPAVNAQNPWWAGVFLAVSAFTNGGMTLLDAGMTVFQSGYYFVLIVVSLLILAGSQASPIFLRFIIWVLSKLLRFSTKDDNYAVWKETFDFILQYPRRVYINMFPARPTWMLTIWLGGFLIVDWAMFFLLNIGNSVIESIPPGPRVMDGLFQSVSILSGGFAVVPISAVYFGLQVLWLIKMYASAYPTSITVRGSNVYEERSLGIYAGDEPEESSAATASGDSSQEKNAGAPMAAGGLFLSPNPASAMQTMPQTPMSATSQASRLSSISQASRRGLDKIVGIGREGTAIIGRQLQRRMTGFQGVGVAPVHPRRPLKKVSLNTPRSATTPDTGMIISSSGNSSRTVSVAESHTPAAGGGPQDLVSHHVRSQLSHDVWWIALAFFLITIIETAHTLSDPAAYSLFNILFEIVSAYANNGVSVGLPTASYSFSGGWHAGSKFVLILVMLRGRHRDLPVALDRAVKLPSVDLDEQEEDDAEIRRAISRTPNLGGLSPVLNSPGLVRPFHPM</sequence>
<dbReference type="Proteomes" id="UP001303760">
    <property type="component" value="Unassembled WGS sequence"/>
</dbReference>
<keyword evidence="4 8" id="KW-1133">Transmembrane helix</keyword>
<evidence type="ECO:0000256" key="2">
    <source>
        <dbReference type="ARBA" id="ARBA00022448"/>
    </source>
</evidence>
<feature type="compositionally biased region" description="Polar residues" evidence="7">
    <location>
        <begin position="652"/>
        <end position="662"/>
    </location>
</feature>
<comment type="caution">
    <text evidence="9">The sequence shown here is derived from an EMBL/GenBank/DDBJ whole genome shotgun (WGS) entry which is preliminary data.</text>
</comment>
<feature type="transmembrane region" description="Helical" evidence="8">
    <location>
        <begin position="101"/>
        <end position="122"/>
    </location>
</feature>
<keyword evidence="2" id="KW-0813">Transport</keyword>
<dbReference type="Pfam" id="PF02386">
    <property type="entry name" value="TrkH"/>
    <property type="match status" value="1"/>
</dbReference>
<accession>A0AAN7C9V2</accession>
<dbReference type="InterPro" id="IPR051143">
    <property type="entry name" value="TrkH_K-transport"/>
</dbReference>
<dbReference type="GO" id="GO:0030007">
    <property type="term" value="P:intracellular potassium ion homeostasis"/>
    <property type="evidence" value="ECO:0007669"/>
    <property type="project" value="TreeGrafter"/>
</dbReference>
<feature type="region of interest" description="Disordered" evidence="7">
    <location>
        <begin position="541"/>
        <end position="602"/>
    </location>
</feature>
<keyword evidence="3 8" id="KW-0812">Transmembrane</keyword>